<dbReference type="RefSeq" id="WP_015756881.1">
    <property type="nucleotide sequence ID" value="NC_013216.1"/>
</dbReference>
<dbReference type="EMBL" id="CP001720">
    <property type="protein sequence ID" value="ACV62166.1"/>
    <property type="molecule type" value="Genomic_DNA"/>
</dbReference>
<dbReference type="Proteomes" id="UP000002217">
    <property type="component" value="Chromosome"/>
</dbReference>
<feature type="domain" description="Methylene-tetrahydrofolate reductase C-terminal-like" evidence="2">
    <location>
        <begin position="111"/>
        <end position="205"/>
    </location>
</feature>
<dbReference type="Pfam" id="PF12225">
    <property type="entry name" value="DUF5981"/>
    <property type="match status" value="1"/>
</dbReference>
<dbReference type="KEGG" id="dae:Dtox_1284"/>
<proteinExistence type="predicted"/>
<feature type="compositionally biased region" description="Basic and acidic residues" evidence="1">
    <location>
        <begin position="210"/>
        <end position="224"/>
    </location>
</feature>
<evidence type="ECO:0000313" key="4">
    <source>
        <dbReference type="Proteomes" id="UP000002217"/>
    </source>
</evidence>
<reference evidence="3 4" key="1">
    <citation type="journal article" date="2009" name="Stand. Genomic Sci.">
        <title>Complete genome sequence of Desulfotomaculum acetoxidans type strain (5575).</title>
        <authorList>
            <person name="Spring S."/>
            <person name="Lapidus A."/>
            <person name="Schroder M."/>
            <person name="Gleim D."/>
            <person name="Sims D."/>
            <person name="Meincke L."/>
            <person name="Glavina Del Rio T."/>
            <person name="Tice H."/>
            <person name="Copeland A."/>
            <person name="Cheng J.F."/>
            <person name="Lucas S."/>
            <person name="Chen F."/>
            <person name="Nolan M."/>
            <person name="Bruce D."/>
            <person name="Goodwin L."/>
            <person name="Pitluck S."/>
            <person name="Ivanova N."/>
            <person name="Mavromatis K."/>
            <person name="Mikhailova N."/>
            <person name="Pati A."/>
            <person name="Chen A."/>
            <person name="Palaniappan K."/>
            <person name="Land M."/>
            <person name="Hauser L."/>
            <person name="Chang Y.J."/>
            <person name="Jeffries C.D."/>
            <person name="Chain P."/>
            <person name="Saunders E."/>
            <person name="Brettin T."/>
            <person name="Detter J.C."/>
            <person name="Goker M."/>
            <person name="Bristow J."/>
            <person name="Eisen J.A."/>
            <person name="Markowitz V."/>
            <person name="Hugenholtz P."/>
            <person name="Kyrpides N.C."/>
            <person name="Klenk H.P."/>
            <person name="Han C."/>
        </authorList>
    </citation>
    <scope>NUCLEOTIDE SEQUENCE [LARGE SCALE GENOMIC DNA]</scope>
    <source>
        <strain evidence="4">ATCC 49208 / DSM 771 / VKM B-1644</strain>
    </source>
</reference>
<accession>C8W677</accession>
<dbReference type="PANTHER" id="PTHR38755:SF1">
    <property type="entry name" value="METHYLENE-TETRAHYDROFOLATE REDUCTASE C-TERMINAL DOMAIN-CONTAINING PROTEIN"/>
    <property type="match status" value="1"/>
</dbReference>
<gene>
    <name evidence="3" type="ordered locus">Dtox_1284</name>
</gene>
<dbReference type="eggNOG" id="COG4656">
    <property type="taxonomic scope" value="Bacteria"/>
</dbReference>
<evidence type="ECO:0000256" key="1">
    <source>
        <dbReference type="SAM" id="MobiDB-lite"/>
    </source>
</evidence>
<evidence type="ECO:0000259" key="2">
    <source>
        <dbReference type="Pfam" id="PF12225"/>
    </source>
</evidence>
<dbReference type="AlphaFoldDB" id="C8W677"/>
<keyword evidence="4" id="KW-1185">Reference proteome</keyword>
<sequence>MIIAEQKPMETIEEFIKDYKKVLFLGCAGCVTVCLAGGEKETDLLATSLRMKRELEGNPLETVTYTATRQCDPEYVDGIANYVEDVDCVVSLACGVGVQFVAEKYRNKIVFPALNTKFAGGTVEHGVWEERCGLCGDCILHKTGGICPIIRCSKSILNGPCGGSQDGVCEISKDVPCAWHLIVEHMKELGRLDMLMEVQPPKDWSTSRDGGPRKVVREDVKIDE</sequence>
<evidence type="ECO:0000313" key="3">
    <source>
        <dbReference type="EMBL" id="ACV62166.1"/>
    </source>
</evidence>
<protein>
    <recommendedName>
        <fullName evidence="2">Methylene-tetrahydrofolate reductase C-terminal-like domain-containing protein</fullName>
    </recommendedName>
</protein>
<dbReference type="HOGENOM" id="CLU_107569_0_0_9"/>
<name>C8W677_DESAS</name>
<dbReference type="PANTHER" id="PTHR38755">
    <property type="entry name" value="5,10-METHYLENETETRAHYDROFOLATE REDUCTASE"/>
    <property type="match status" value="1"/>
</dbReference>
<dbReference type="OrthoDB" id="9803687at2"/>
<organism evidence="3 4">
    <name type="scientific">Desulfofarcimen acetoxidans (strain ATCC 49208 / DSM 771 / KCTC 5769 / VKM B-1644 / 5575)</name>
    <name type="common">Desulfotomaculum acetoxidans</name>
    <dbReference type="NCBI Taxonomy" id="485916"/>
    <lineage>
        <taxon>Bacteria</taxon>
        <taxon>Bacillati</taxon>
        <taxon>Bacillota</taxon>
        <taxon>Clostridia</taxon>
        <taxon>Eubacteriales</taxon>
        <taxon>Peptococcaceae</taxon>
        <taxon>Desulfofarcimen</taxon>
    </lineage>
</organism>
<feature type="region of interest" description="Disordered" evidence="1">
    <location>
        <begin position="201"/>
        <end position="224"/>
    </location>
</feature>
<dbReference type="STRING" id="485916.Dtox_1284"/>
<dbReference type="InterPro" id="IPR022026">
    <property type="entry name" value="DUF5981"/>
</dbReference>